<keyword evidence="7 9" id="KW-0808">Transferase</keyword>
<dbReference type="RefSeq" id="WP_284228814.1">
    <property type="nucleotide sequence ID" value="NZ_BSUL01000001.1"/>
</dbReference>
<dbReference type="Pfam" id="PF17767">
    <property type="entry name" value="NAPRTase_N"/>
    <property type="match status" value="1"/>
</dbReference>
<keyword evidence="6 9" id="KW-0662">Pyridine nucleotide biosynthesis</keyword>
<dbReference type="PANTHER" id="PTHR11098:SF8">
    <property type="entry name" value="NICOTINATE PHOSPHORIBOSYLTRANSFERASE PNCB1"/>
    <property type="match status" value="1"/>
</dbReference>
<evidence type="ECO:0000256" key="6">
    <source>
        <dbReference type="ARBA" id="ARBA00022642"/>
    </source>
</evidence>
<dbReference type="InterPro" id="IPR040727">
    <property type="entry name" value="NAPRTase_N"/>
</dbReference>
<proteinExistence type="inferred from homology"/>
<dbReference type="EC" id="6.3.4.21" evidence="3 9"/>
<evidence type="ECO:0000259" key="11">
    <source>
        <dbReference type="Pfam" id="PF17767"/>
    </source>
</evidence>
<keyword evidence="4" id="KW-0597">Phosphoprotein</keyword>
<comment type="similarity">
    <text evidence="2 9">Belongs to the NAPRTase family.</text>
</comment>
<dbReference type="InterPro" id="IPR006405">
    <property type="entry name" value="Nic_PRibTrfase_pncB"/>
</dbReference>
<gene>
    <name evidence="12" type="primary">pncB_1</name>
    <name evidence="12" type="ORF">GCM10025874_00220</name>
</gene>
<dbReference type="Gene3D" id="3.20.20.70">
    <property type="entry name" value="Aldolase class I"/>
    <property type="match status" value="1"/>
</dbReference>
<reference evidence="12 13" key="1">
    <citation type="journal article" date="2014" name="Int. J. Syst. Evol. Microbiol.">
        <title>Complete genome sequence of Corynebacterium casei LMG S-19264T (=DSM 44701T), isolated from a smear-ripened cheese.</title>
        <authorList>
            <consortium name="US DOE Joint Genome Institute (JGI-PGF)"/>
            <person name="Walter F."/>
            <person name="Albersmeier A."/>
            <person name="Kalinowski J."/>
            <person name="Ruckert C."/>
        </authorList>
    </citation>
    <scope>NUCLEOTIDE SEQUENCE [LARGE SCALE GENOMIC DNA]</scope>
    <source>
        <strain evidence="12 13">NBRC 112289</strain>
    </source>
</reference>
<evidence type="ECO:0000256" key="2">
    <source>
        <dbReference type="ARBA" id="ARBA00010897"/>
    </source>
</evidence>
<evidence type="ECO:0000256" key="4">
    <source>
        <dbReference type="ARBA" id="ARBA00022553"/>
    </source>
</evidence>
<dbReference type="InterPro" id="IPR007229">
    <property type="entry name" value="Nic_PRibTrfase-Fam"/>
</dbReference>
<dbReference type="EMBL" id="BSUL01000001">
    <property type="protein sequence ID" value="GMA26769.1"/>
    <property type="molecule type" value="Genomic_DNA"/>
</dbReference>
<feature type="compositionally biased region" description="Pro residues" evidence="10">
    <location>
        <begin position="454"/>
        <end position="472"/>
    </location>
</feature>
<keyword evidence="13" id="KW-1185">Reference proteome</keyword>
<name>A0AA37U875_9MICO</name>
<dbReference type="InterPro" id="IPR036068">
    <property type="entry name" value="Nicotinate_pribotase-like_C"/>
</dbReference>
<dbReference type="AlphaFoldDB" id="A0AA37U875"/>
<dbReference type="GO" id="GO:0004516">
    <property type="term" value="F:nicotinate phosphoribosyltransferase activity"/>
    <property type="evidence" value="ECO:0007669"/>
    <property type="project" value="UniProtKB-UniRule"/>
</dbReference>
<dbReference type="NCBIfam" id="NF009131">
    <property type="entry name" value="PRK12484.1"/>
    <property type="match status" value="1"/>
</dbReference>
<evidence type="ECO:0000256" key="9">
    <source>
        <dbReference type="RuleBase" id="RU365100"/>
    </source>
</evidence>
<protein>
    <recommendedName>
        <fullName evidence="3 9">Nicotinate phosphoribosyltransferase</fullName>
        <ecNumber evidence="3 9">6.3.4.21</ecNumber>
    </recommendedName>
</protein>
<dbReference type="SUPFAM" id="SSF51690">
    <property type="entry name" value="Nicotinate/Quinolinate PRTase C-terminal domain-like"/>
    <property type="match status" value="1"/>
</dbReference>
<keyword evidence="12" id="KW-0328">Glycosyltransferase</keyword>
<dbReference type="SUPFAM" id="SSF54675">
    <property type="entry name" value="Nicotinate/Quinolinate PRTase N-terminal domain-like"/>
    <property type="match status" value="1"/>
</dbReference>
<comment type="catalytic activity">
    <reaction evidence="8 9">
        <text>5-phospho-alpha-D-ribose 1-diphosphate + nicotinate + ATP + H2O = nicotinate beta-D-ribonucleotide + ADP + phosphate + diphosphate</text>
        <dbReference type="Rhea" id="RHEA:36163"/>
        <dbReference type="ChEBI" id="CHEBI:15377"/>
        <dbReference type="ChEBI" id="CHEBI:30616"/>
        <dbReference type="ChEBI" id="CHEBI:32544"/>
        <dbReference type="ChEBI" id="CHEBI:33019"/>
        <dbReference type="ChEBI" id="CHEBI:43474"/>
        <dbReference type="ChEBI" id="CHEBI:57502"/>
        <dbReference type="ChEBI" id="CHEBI:58017"/>
        <dbReference type="ChEBI" id="CHEBI:456216"/>
        <dbReference type="EC" id="6.3.4.21"/>
    </reaction>
</comment>
<comment type="PTM">
    <text evidence="9">Transiently phosphorylated on a His residue during the reaction cycle. Phosphorylation strongly increases the affinity for substrates and increases the rate of nicotinate D-ribonucleotide production. Dephosphorylation regenerates the low-affinity form of the enzyme, leading to product release.</text>
</comment>
<dbReference type="GO" id="GO:0034355">
    <property type="term" value="P:NAD+ biosynthetic process via the salvage pathway"/>
    <property type="evidence" value="ECO:0007669"/>
    <property type="project" value="TreeGrafter"/>
</dbReference>
<dbReference type="Gene3D" id="3.20.140.10">
    <property type="entry name" value="nicotinate phosphoribosyltransferase"/>
    <property type="match status" value="1"/>
</dbReference>
<dbReference type="GO" id="GO:0005829">
    <property type="term" value="C:cytosol"/>
    <property type="evidence" value="ECO:0007669"/>
    <property type="project" value="TreeGrafter"/>
</dbReference>
<comment type="caution">
    <text evidence="12">The sequence shown here is derived from an EMBL/GenBank/DDBJ whole genome shotgun (WGS) entry which is preliminary data.</text>
</comment>
<dbReference type="Proteomes" id="UP001157160">
    <property type="component" value="Unassembled WGS sequence"/>
</dbReference>
<evidence type="ECO:0000256" key="3">
    <source>
        <dbReference type="ARBA" id="ARBA00013236"/>
    </source>
</evidence>
<comment type="function">
    <text evidence="9">Catalyzes the first step in the biosynthesis of NAD from nicotinic acid, the ATP-dependent synthesis of beta-nicotinate D-ribonucleotide from nicotinate and 5-phospho-D-ribose 1-phosphate.</text>
</comment>
<evidence type="ECO:0000256" key="5">
    <source>
        <dbReference type="ARBA" id="ARBA00022598"/>
    </source>
</evidence>
<accession>A0AA37U875</accession>
<evidence type="ECO:0000256" key="10">
    <source>
        <dbReference type="SAM" id="MobiDB-lite"/>
    </source>
</evidence>
<evidence type="ECO:0000256" key="8">
    <source>
        <dbReference type="ARBA" id="ARBA00048668"/>
    </source>
</evidence>
<organism evidence="12 13">
    <name type="scientific">Arenivirga flava</name>
    <dbReference type="NCBI Taxonomy" id="1930060"/>
    <lineage>
        <taxon>Bacteria</taxon>
        <taxon>Bacillati</taxon>
        <taxon>Actinomycetota</taxon>
        <taxon>Actinomycetes</taxon>
        <taxon>Micrococcales</taxon>
        <taxon>Microbacteriaceae</taxon>
        <taxon>Arenivirga</taxon>
    </lineage>
</organism>
<comment type="pathway">
    <text evidence="1 9">Cofactor biosynthesis; NAD(+) biosynthesis; nicotinate D-ribonucleotide from nicotinate: step 1/1.</text>
</comment>
<dbReference type="NCBIfam" id="NF006698">
    <property type="entry name" value="PRK09243.1-5"/>
    <property type="match status" value="1"/>
</dbReference>
<dbReference type="GO" id="GO:0016757">
    <property type="term" value="F:glycosyltransferase activity"/>
    <property type="evidence" value="ECO:0007669"/>
    <property type="project" value="UniProtKB-KW"/>
</dbReference>
<dbReference type="InterPro" id="IPR013785">
    <property type="entry name" value="Aldolase_TIM"/>
</dbReference>
<evidence type="ECO:0000313" key="13">
    <source>
        <dbReference type="Proteomes" id="UP001157160"/>
    </source>
</evidence>
<evidence type="ECO:0000256" key="1">
    <source>
        <dbReference type="ARBA" id="ARBA00004952"/>
    </source>
</evidence>
<feature type="region of interest" description="Disordered" evidence="10">
    <location>
        <begin position="450"/>
        <end position="491"/>
    </location>
</feature>
<dbReference type="PANTHER" id="PTHR11098">
    <property type="entry name" value="NICOTINATE PHOSPHORIBOSYLTRANSFERASE"/>
    <property type="match status" value="1"/>
</dbReference>
<feature type="domain" description="Nicotinate phosphoribosyltransferase N-terminal" evidence="11">
    <location>
        <begin position="8"/>
        <end position="131"/>
    </location>
</feature>
<evidence type="ECO:0000313" key="12">
    <source>
        <dbReference type="EMBL" id="GMA26769.1"/>
    </source>
</evidence>
<sequence length="491" mass="51216">MTGTTAFLTDRYELTMVDAALRAGTAHRRSVFEVFARSLPNGRRYGVVAGTGRMLDAIRDFRFGDEELGWLERENVVTPATLAWLADYRFTGTVHGYREGEPFFPNSPILVLEGGFAETVLLETVILSILNHDSAVAAAAARMVSVADGRPLSEMGSRRTGEVSAVAASRAAYIAGFSATSNLEAGRAWGVPTMGTAAHAFTLLHDSEEQAFRAQVEALGPGTTLLVDTYDVRQGVETAVRVAGTGLGAVRLDSGDLPALVAEVRAQLDGLGATGTRITVTNDLDEATIGALRAAPVDSYGVGTSLVTGSGAPTAGMVYKLVAHVDDDGAWVPVAKRSASKASVGGRKRAWRQTDARGTAIAEIVRTRGLPPERARELLVPLVVDGAVDERWTGPAGVTAARAHHAYAMGELPARRCASAAATRPASPPSSTDAPRSPLLAAKLLPASALCSQPPAPSPQLPGPQLPGPPAPLCQMTELSGARSAATSLRA</sequence>
<dbReference type="NCBIfam" id="TIGR01513">
    <property type="entry name" value="NAPRTase_put"/>
    <property type="match status" value="1"/>
</dbReference>
<keyword evidence="5 9" id="KW-0436">Ligase</keyword>
<evidence type="ECO:0000256" key="7">
    <source>
        <dbReference type="ARBA" id="ARBA00022679"/>
    </source>
</evidence>